<keyword evidence="2" id="KW-0805">Transcription regulation</keyword>
<evidence type="ECO:0000259" key="4">
    <source>
        <dbReference type="Pfam" id="PF03466"/>
    </source>
</evidence>
<evidence type="ECO:0000313" key="5">
    <source>
        <dbReference type="EMBL" id="GAH04235.1"/>
    </source>
</evidence>
<dbReference type="Pfam" id="PF03466">
    <property type="entry name" value="LysR_substrate"/>
    <property type="match status" value="1"/>
</dbReference>
<dbReference type="GO" id="GO:0006355">
    <property type="term" value="P:regulation of DNA-templated transcription"/>
    <property type="evidence" value="ECO:0007669"/>
    <property type="project" value="TreeGrafter"/>
</dbReference>
<name>X1D7H4_9ZZZZ</name>
<gene>
    <name evidence="5" type="ORF">S01H4_44172</name>
</gene>
<feature type="non-terminal residue" evidence="5">
    <location>
        <position position="1"/>
    </location>
</feature>
<evidence type="ECO:0000256" key="2">
    <source>
        <dbReference type="ARBA" id="ARBA00023015"/>
    </source>
</evidence>
<dbReference type="PANTHER" id="PTHR30126:SF39">
    <property type="entry name" value="HTH-TYPE TRANSCRIPTIONAL REGULATOR CYSL"/>
    <property type="match status" value="1"/>
</dbReference>
<proteinExistence type="inferred from homology"/>
<feature type="domain" description="LysR substrate-binding" evidence="4">
    <location>
        <begin position="5"/>
        <end position="146"/>
    </location>
</feature>
<dbReference type="GO" id="GO:0000976">
    <property type="term" value="F:transcription cis-regulatory region binding"/>
    <property type="evidence" value="ECO:0007669"/>
    <property type="project" value="TreeGrafter"/>
</dbReference>
<dbReference type="AlphaFoldDB" id="X1D7H4"/>
<comment type="similarity">
    <text evidence="1">Belongs to the LysR transcriptional regulatory family.</text>
</comment>
<evidence type="ECO:0000256" key="3">
    <source>
        <dbReference type="ARBA" id="ARBA00023163"/>
    </source>
</evidence>
<dbReference type="EMBL" id="BART01024459">
    <property type="protein sequence ID" value="GAH04235.1"/>
    <property type="molecule type" value="Genomic_DNA"/>
</dbReference>
<dbReference type="Gene3D" id="3.40.190.290">
    <property type="match status" value="1"/>
</dbReference>
<accession>X1D7H4</accession>
<evidence type="ECO:0000256" key="1">
    <source>
        <dbReference type="ARBA" id="ARBA00009437"/>
    </source>
</evidence>
<dbReference type="InterPro" id="IPR005119">
    <property type="entry name" value="LysR_subst-bd"/>
</dbReference>
<dbReference type="SUPFAM" id="SSF53850">
    <property type="entry name" value="Periplasmic binding protein-like II"/>
    <property type="match status" value="1"/>
</dbReference>
<comment type="caution">
    <text evidence="5">The sequence shown here is derived from an EMBL/GenBank/DDBJ whole genome shotgun (WGS) entry which is preliminary data.</text>
</comment>
<sequence>EEIKKPGLIFHKLIDDRVVLIVHPSKKKKRLTLAELKEIPLIFRENSSGTRMVVVEKLTKKGISVNELNIVMELGSTEAVKHGVMAGLGSSFVSERTIKNEESQGLLKKIPIEGLKIDRYFWIVKHSSGNISRAGMALYDFIRKECK</sequence>
<keyword evidence="3" id="KW-0804">Transcription</keyword>
<reference evidence="5" key="1">
    <citation type="journal article" date="2014" name="Front. Microbiol.">
        <title>High frequency of phylogenetically diverse reductive dehalogenase-homologous genes in deep subseafloor sedimentary metagenomes.</title>
        <authorList>
            <person name="Kawai M."/>
            <person name="Futagami T."/>
            <person name="Toyoda A."/>
            <person name="Takaki Y."/>
            <person name="Nishi S."/>
            <person name="Hori S."/>
            <person name="Arai W."/>
            <person name="Tsubouchi T."/>
            <person name="Morono Y."/>
            <person name="Uchiyama I."/>
            <person name="Ito T."/>
            <person name="Fujiyama A."/>
            <person name="Inagaki F."/>
            <person name="Takami H."/>
        </authorList>
    </citation>
    <scope>NUCLEOTIDE SEQUENCE</scope>
    <source>
        <strain evidence="5">Expedition CK06-06</strain>
    </source>
</reference>
<protein>
    <recommendedName>
        <fullName evidence="4">LysR substrate-binding domain-containing protein</fullName>
    </recommendedName>
</protein>
<dbReference type="PANTHER" id="PTHR30126">
    <property type="entry name" value="HTH-TYPE TRANSCRIPTIONAL REGULATOR"/>
    <property type="match status" value="1"/>
</dbReference>
<organism evidence="5">
    <name type="scientific">marine sediment metagenome</name>
    <dbReference type="NCBI Taxonomy" id="412755"/>
    <lineage>
        <taxon>unclassified sequences</taxon>
        <taxon>metagenomes</taxon>
        <taxon>ecological metagenomes</taxon>
    </lineage>
</organism>